<proteinExistence type="predicted"/>
<protein>
    <recommendedName>
        <fullName evidence="1">Sporulation stage II protein D amidase enhancer LytB N-terminal domain-containing protein</fullName>
    </recommendedName>
</protein>
<accession>A0A0F9WK77</accession>
<feature type="domain" description="Sporulation stage II protein D amidase enhancer LytB N-terminal" evidence="1">
    <location>
        <begin position="144"/>
        <end position="235"/>
    </location>
</feature>
<evidence type="ECO:0000259" key="1">
    <source>
        <dbReference type="Pfam" id="PF08486"/>
    </source>
</evidence>
<dbReference type="AlphaFoldDB" id="A0A0F9WK77"/>
<organism evidence="2">
    <name type="scientific">marine sediment metagenome</name>
    <dbReference type="NCBI Taxonomy" id="412755"/>
    <lineage>
        <taxon>unclassified sequences</taxon>
        <taxon>metagenomes</taxon>
        <taxon>ecological metagenomes</taxon>
    </lineage>
</organism>
<dbReference type="GO" id="GO:0030435">
    <property type="term" value="P:sporulation resulting in formation of a cellular spore"/>
    <property type="evidence" value="ECO:0007669"/>
    <property type="project" value="InterPro"/>
</dbReference>
<comment type="caution">
    <text evidence="2">The sequence shown here is derived from an EMBL/GenBank/DDBJ whole genome shotgun (WGS) entry which is preliminary data.</text>
</comment>
<evidence type="ECO:0000313" key="2">
    <source>
        <dbReference type="EMBL" id="KKN86396.1"/>
    </source>
</evidence>
<dbReference type="InterPro" id="IPR013486">
    <property type="entry name" value="SpoIID/LytB"/>
</dbReference>
<dbReference type="Pfam" id="PF08486">
    <property type="entry name" value="SpoIID"/>
    <property type="match status" value="1"/>
</dbReference>
<dbReference type="EMBL" id="LAZR01000148">
    <property type="protein sequence ID" value="KKN86396.1"/>
    <property type="molecule type" value="Genomic_DNA"/>
</dbReference>
<name>A0A0F9WK77_9ZZZZ</name>
<gene>
    <name evidence="2" type="ORF">LCGC14_0269500</name>
</gene>
<sequence>MDATARHRRRRPDRPSVRGRLVAVGMAAWLLGQLGCGEDKTLAPRQPLSHQGVPVVRVLLTAKPAVSATIAAGDDYHLLADGRTISQSKGALPSLKITRKGDRWRVGRQTVPARQLALKVSGDSFVRFGRTRYRGELHLLPVDEDRIQVVNHVDTESYLAGVLPKELYGGWSLATYRAQAVAARSFALFHRARFGPRRPYDLGAGEASQVYGGMDAETDTSWSAVRQTHGQVLTYGAPGQEKVFLVQYSSSCGGVVNGAGVIRPANDIEPLRGGQTCSDCRPSPRYRWPTTRISKTHIYEALQAVYPSARDLGGVATVRIKSRTPYGRIMWIDVIGPNRKKLTIRGEDLRLALLRTGVKTLYSMNCRLRDLGKQIEFSDGRGNGHGVGMCQWGAEGKAQRGWTSQEILGFYYPGANITPHY</sequence>
<reference evidence="2" key="1">
    <citation type="journal article" date="2015" name="Nature">
        <title>Complex archaea that bridge the gap between prokaryotes and eukaryotes.</title>
        <authorList>
            <person name="Spang A."/>
            <person name="Saw J.H."/>
            <person name="Jorgensen S.L."/>
            <person name="Zaremba-Niedzwiedzka K."/>
            <person name="Martijn J."/>
            <person name="Lind A.E."/>
            <person name="van Eijk R."/>
            <person name="Schleper C."/>
            <person name="Guy L."/>
            <person name="Ettema T.J."/>
        </authorList>
    </citation>
    <scope>NUCLEOTIDE SEQUENCE</scope>
</reference>
<dbReference type="NCBIfam" id="TIGR02669">
    <property type="entry name" value="SpoIID_LytB"/>
    <property type="match status" value="1"/>
</dbReference>
<dbReference type="InterPro" id="IPR013693">
    <property type="entry name" value="SpoIID/LytB_N"/>
</dbReference>